<organism evidence="2 3">
    <name type="scientific">Nonomuraea longicatena</name>
    <dbReference type="NCBI Taxonomy" id="83682"/>
    <lineage>
        <taxon>Bacteria</taxon>
        <taxon>Bacillati</taxon>
        <taxon>Actinomycetota</taxon>
        <taxon>Actinomycetes</taxon>
        <taxon>Streptosporangiales</taxon>
        <taxon>Streptosporangiaceae</taxon>
        <taxon>Nonomuraea</taxon>
    </lineage>
</organism>
<dbReference type="EMBL" id="BAAAHQ010000026">
    <property type="protein sequence ID" value="GAA0940084.1"/>
    <property type="molecule type" value="Genomic_DNA"/>
</dbReference>
<evidence type="ECO:0000256" key="1">
    <source>
        <dbReference type="SAM" id="MobiDB-lite"/>
    </source>
</evidence>
<sequence length="113" mass="11197">MLTAGHCVGMGNRPVSGGGMGTVTHDTFTSAAIDSAKVDGKYRSDLALIKMASGVSAARSIFVGGVNSTTGRTIAASPQGGTKWLTDSAAPTNSATGPSPRPARTPKCQAGCG</sequence>
<accession>A0ABN1QAU1</accession>
<evidence type="ECO:0000313" key="2">
    <source>
        <dbReference type="EMBL" id="GAA0940084.1"/>
    </source>
</evidence>
<keyword evidence="3" id="KW-1185">Reference proteome</keyword>
<gene>
    <name evidence="2" type="ORF">GCM10009560_51220</name>
</gene>
<proteinExistence type="predicted"/>
<name>A0ABN1QAU1_9ACTN</name>
<protein>
    <submittedName>
        <fullName evidence="2">Uncharacterized protein</fullName>
    </submittedName>
</protein>
<dbReference type="Proteomes" id="UP001501578">
    <property type="component" value="Unassembled WGS sequence"/>
</dbReference>
<feature type="region of interest" description="Disordered" evidence="1">
    <location>
        <begin position="73"/>
        <end position="113"/>
    </location>
</feature>
<comment type="caution">
    <text evidence="2">The sequence shown here is derived from an EMBL/GenBank/DDBJ whole genome shotgun (WGS) entry which is preliminary data.</text>
</comment>
<reference evidence="2 3" key="1">
    <citation type="journal article" date="2019" name="Int. J. Syst. Evol. Microbiol.">
        <title>The Global Catalogue of Microorganisms (GCM) 10K type strain sequencing project: providing services to taxonomists for standard genome sequencing and annotation.</title>
        <authorList>
            <consortium name="The Broad Institute Genomics Platform"/>
            <consortium name="The Broad Institute Genome Sequencing Center for Infectious Disease"/>
            <person name="Wu L."/>
            <person name="Ma J."/>
        </authorList>
    </citation>
    <scope>NUCLEOTIDE SEQUENCE [LARGE SCALE GENOMIC DNA]</scope>
    <source>
        <strain evidence="2 3">JCM 11136</strain>
    </source>
</reference>
<evidence type="ECO:0000313" key="3">
    <source>
        <dbReference type="Proteomes" id="UP001501578"/>
    </source>
</evidence>